<protein>
    <submittedName>
        <fullName evidence="2">Uncharacterized protein</fullName>
    </submittedName>
</protein>
<evidence type="ECO:0000256" key="1">
    <source>
        <dbReference type="SAM" id="SignalP"/>
    </source>
</evidence>
<reference evidence="2 3" key="1">
    <citation type="submission" date="2017-06" db="EMBL/GenBank/DDBJ databases">
        <authorList>
            <consortium name="Pathogen Informatics"/>
        </authorList>
    </citation>
    <scope>NUCLEOTIDE SEQUENCE [LARGE SCALE GENOMIC DNA]</scope>
    <source>
        <strain evidence="2 3">NCTC13490</strain>
    </source>
</reference>
<dbReference type="EMBL" id="LT906465">
    <property type="protein sequence ID" value="SNV50694.1"/>
    <property type="molecule type" value="Genomic_DNA"/>
</dbReference>
<dbReference type="RefSeq" id="WP_095073601.1">
    <property type="nucleotide sequence ID" value="NZ_LT906465.1"/>
</dbReference>
<organism evidence="2 3">
    <name type="scientific">Chryseobacterium taklimakanense</name>
    <dbReference type="NCBI Taxonomy" id="536441"/>
    <lineage>
        <taxon>Bacteria</taxon>
        <taxon>Pseudomonadati</taxon>
        <taxon>Bacteroidota</taxon>
        <taxon>Flavobacteriia</taxon>
        <taxon>Flavobacteriales</taxon>
        <taxon>Weeksellaceae</taxon>
        <taxon>Chryseobacterium group</taxon>
        <taxon>Chryseobacterium</taxon>
    </lineage>
</organism>
<dbReference type="KEGG" id="ctak:4412677_02457"/>
<dbReference type="Proteomes" id="UP000215196">
    <property type="component" value="Chromosome 1"/>
</dbReference>
<sequence length="151" mass="17059">MKNLLFVLLAIFSVSAHAQYNVVNARLERLEANKKTVELTDLDISNKKFVLIKDFDDHTERMFITVNGEQATFVEVFDDKATGETASNIFSGDVVKTENSVLSFRFDMLEGKKVALPVAKNLLATKQKKVLYLVDVNTGERWIDESAINKK</sequence>
<feature type="signal peptide" evidence="1">
    <location>
        <begin position="1"/>
        <end position="18"/>
    </location>
</feature>
<proteinExistence type="predicted"/>
<dbReference type="AlphaFoldDB" id="A0A239XXF4"/>
<keyword evidence="3" id="KW-1185">Reference proteome</keyword>
<evidence type="ECO:0000313" key="2">
    <source>
        <dbReference type="EMBL" id="SNV50694.1"/>
    </source>
</evidence>
<gene>
    <name evidence="2" type="ORF">SAMEA4412677_02457</name>
</gene>
<accession>A0A239XXF4</accession>
<name>A0A239XXF4_9FLAO</name>
<evidence type="ECO:0000313" key="3">
    <source>
        <dbReference type="Proteomes" id="UP000215196"/>
    </source>
</evidence>
<feature type="chain" id="PRO_5013122665" evidence="1">
    <location>
        <begin position="19"/>
        <end position="151"/>
    </location>
</feature>
<keyword evidence="1" id="KW-0732">Signal</keyword>